<evidence type="ECO:0000313" key="3">
    <source>
        <dbReference type="Proteomes" id="UP000077381"/>
    </source>
</evidence>
<gene>
    <name evidence="2" type="ORF">STSP_63570</name>
</gene>
<evidence type="ECO:0000256" key="1">
    <source>
        <dbReference type="SAM" id="MobiDB-lite"/>
    </source>
</evidence>
<accession>A0A177HIA2</accession>
<dbReference type="OrthoDB" id="4315371at2"/>
<comment type="caution">
    <text evidence="2">The sequence shown here is derived from an EMBL/GenBank/DDBJ whole genome shotgun (WGS) entry which is preliminary data.</text>
</comment>
<name>A0A177HIA2_9ACTN</name>
<dbReference type="STRING" id="1716141.STSP_63570"/>
<protein>
    <submittedName>
        <fullName evidence="2">Uncharacterized protein</fullName>
    </submittedName>
</protein>
<dbReference type="RefSeq" id="WP_067284358.1">
    <property type="nucleotide sequence ID" value="NZ_LOHS01000152.1"/>
</dbReference>
<dbReference type="PATRIC" id="fig|1716141.3.peg.6685"/>
<reference evidence="2 3" key="1">
    <citation type="submission" date="2015-12" db="EMBL/GenBank/DDBJ databases">
        <title>Genome sequence of Streptomyces sp. G25.</title>
        <authorList>
            <person name="Poehlein A."/>
            <person name="Roettig A."/>
            <person name="Hiessl S."/>
            <person name="Hauschild P."/>
            <person name="Schauer J."/>
            <person name="Madkour M.H."/>
            <person name="Al-Ansari A.M."/>
            <person name="Almakishah N.H."/>
            <person name="Steinbuechel A."/>
            <person name="Daniel R."/>
        </authorList>
    </citation>
    <scope>NUCLEOTIDE SEQUENCE [LARGE SCALE GENOMIC DNA]</scope>
    <source>
        <strain evidence="3">G25(2015)</strain>
    </source>
</reference>
<evidence type="ECO:0000313" key="2">
    <source>
        <dbReference type="EMBL" id="OAH10329.1"/>
    </source>
</evidence>
<keyword evidence="3" id="KW-1185">Reference proteome</keyword>
<dbReference type="AlphaFoldDB" id="A0A177HIA2"/>
<sequence length="63" mass="6627">MTTAAFSPAPFHSSGPPGATAATGSRHSHCIGDVLRAVRVFADTAFRVIVLGEYAEEAGVRRR</sequence>
<feature type="region of interest" description="Disordered" evidence="1">
    <location>
        <begin position="1"/>
        <end position="26"/>
    </location>
</feature>
<proteinExistence type="predicted"/>
<dbReference type="Proteomes" id="UP000077381">
    <property type="component" value="Unassembled WGS sequence"/>
</dbReference>
<dbReference type="EMBL" id="LOHS01000152">
    <property type="protein sequence ID" value="OAH10329.1"/>
    <property type="molecule type" value="Genomic_DNA"/>
</dbReference>
<organism evidence="2 3">
    <name type="scientific">Streptomyces jeddahensis</name>
    <dbReference type="NCBI Taxonomy" id="1716141"/>
    <lineage>
        <taxon>Bacteria</taxon>
        <taxon>Bacillati</taxon>
        <taxon>Actinomycetota</taxon>
        <taxon>Actinomycetes</taxon>
        <taxon>Kitasatosporales</taxon>
        <taxon>Streptomycetaceae</taxon>
        <taxon>Streptomyces</taxon>
    </lineage>
</organism>